<name>A0A848G6Z8_9RHOO</name>
<comment type="caution">
    <text evidence="9">The sequence shown here is derived from an EMBL/GenBank/DDBJ whole genome shotgun (WGS) entry which is preliminary data.</text>
</comment>
<keyword evidence="3 5" id="KW-0819">tRNA processing</keyword>
<dbReference type="Pfam" id="PF09157">
    <property type="entry name" value="TruB-C_2"/>
    <property type="match status" value="1"/>
</dbReference>
<feature type="domain" description="tRNA pseudouridine synthase II TruB subfamily 1 C-terminal" evidence="7">
    <location>
        <begin position="245"/>
        <end position="299"/>
    </location>
</feature>
<dbReference type="GO" id="GO:1990481">
    <property type="term" value="P:mRNA pseudouridine synthesis"/>
    <property type="evidence" value="ECO:0007669"/>
    <property type="project" value="TreeGrafter"/>
</dbReference>
<dbReference type="InterPro" id="IPR014780">
    <property type="entry name" value="tRNA_psdUridine_synth_TruB"/>
</dbReference>
<dbReference type="PANTHER" id="PTHR13767:SF2">
    <property type="entry name" value="PSEUDOURIDYLATE SYNTHASE TRUB1"/>
    <property type="match status" value="1"/>
</dbReference>
<dbReference type="CDD" id="cd02573">
    <property type="entry name" value="PseudoU_synth_EcTruB"/>
    <property type="match status" value="1"/>
</dbReference>
<dbReference type="Gene3D" id="2.30.130.10">
    <property type="entry name" value="PUA domain"/>
    <property type="match status" value="1"/>
</dbReference>
<dbReference type="GO" id="GO:0003723">
    <property type="term" value="F:RNA binding"/>
    <property type="evidence" value="ECO:0007669"/>
    <property type="project" value="InterPro"/>
</dbReference>
<dbReference type="GO" id="GO:0031119">
    <property type="term" value="P:tRNA pseudouridine synthesis"/>
    <property type="evidence" value="ECO:0007669"/>
    <property type="project" value="UniProtKB-UniRule"/>
</dbReference>
<dbReference type="PANTHER" id="PTHR13767">
    <property type="entry name" value="TRNA-PSEUDOURIDINE SYNTHASE"/>
    <property type="match status" value="1"/>
</dbReference>
<dbReference type="InterPro" id="IPR015240">
    <property type="entry name" value="tRNA_sdUridine_synth_fam1_C"/>
</dbReference>
<dbReference type="CDD" id="cd21152">
    <property type="entry name" value="PUA_TruB_bacterial"/>
    <property type="match status" value="1"/>
</dbReference>
<comment type="similarity">
    <text evidence="2 5">Belongs to the pseudouridine synthase TruB family. Type 1 subfamily.</text>
</comment>
<dbReference type="HAMAP" id="MF_01080">
    <property type="entry name" value="TruB_bact"/>
    <property type="match status" value="1"/>
</dbReference>
<dbReference type="InterPro" id="IPR020103">
    <property type="entry name" value="PsdUridine_synth_cat_dom_sf"/>
</dbReference>
<dbReference type="AlphaFoldDB" id="A0A848G6Z8"/>
<dbReference type="SUPFAM" id="SSF88697">
    <property type="entry name" value="PUA domain-like"/>
    <property type="match status" value="1"/>
</dbReference>
<reference evidence="9 10" key="1">
    <citation type="submission" date="2020-04" db="EMBL/GenBank/DDBJ databases">
        <title>Zoogloea sp. G-4-1-14 isolated from soil.</title>
        <authorList>
            <person name="Dahal R.H."/>
        </authorList>
    </citation>
    <scope>NUCLEOTIDE SEQUENCE [LARGE SCALE GENOMIC DNA]</scope>
    <source>
        <strain evidence="9 10">G-4-1-14</strain>
    </source>
</reference>
<keyword evidence="10" id="KW-1185">Reference proteome</keyword>
<dbReference type="RefSeq" id="WP_169145266.1">
    <property type="nucleotide sequence ID" value="NZ_JABBGA010000004.1"/>
</dbReference>
<dbReference type="InterPro" id="IPR015947">
    <property type="entry name" value="PUA-like_sf"/>
</dbReference>
<dbReference type="NCBIfam" id="TIGR00431">
    <property type="entry name" value="TruB"/>
    <property type="match status" value="1"/>
</dbReference>
<dbReference type="Pfam" id="PF16198">
    <property type="entry name" value="TruB_C_2"/>
    <property type="match status" value="1"/>
</dbReference>
<comment type="function">
    <text evidence="5">Responsible for synthesis of pseudouridine from uracil-55 in the psi GC loop of transfer RNAs.</text>
</comment>
<evidence type="ECO:0000259" key="8">
    <source>
        <dbReference type="Pfam" id="PF16198"/>
    </source>
</evidence>
<dbReference type="Proteomes" id="UP000580043">
    <property type="component" value="Unassembled WGS sequence"/>
</dbReference>
<evidence type="ECO:0000256" key="5">
    <source>
        <dbReference type="HAMAP-Rule" id="MF_01080"/>
    </source>
</evidence>
<sequence>MSRTPQRRTPRRVVDGVLFLDKPTGLSSNNALQKARWLLKAAKGGHTGTLDPLASGLLPLTFGEATKFSQTLLDADKTYEATILLGVATTTADAEGEVLETHPVAASDADIEATLCRLRGEIEQVPPMYSALKHHGKALYEYARAGIDIPREPRRVTIHSFELLGREGDSLKVRVACSKGTYVRTLASDLGAMLGCGAHLTALRRTRIGPFELNGSITLADFEALAEDAREGLLAPVDALLVHLPVLPLDAEQARVLTHGQAVRACTGEVGLHRVYHEGRFLGVGNIDASGTLSPHRLVATGLNEMS</sequence>
<evidence type="ECO:0000256" key="2">
    <source>
        <dbReference type="ARBA" id="ARBA00005642"/>
    </source>
</evidence>
<evidence type="ECO:0000259" key="6">
    <source>
        <dbReference type="Pfam" id="PF01509"/>
    </source>
</evidence>
<evidence type="ECO:0000256" key="1">
    <source>
        <dbReference type="ARBA" id="ARBA00000385"/>
    </source>
</evidence>
<evidence type="ECO:0000259" key="7">
    <source>
        <dbReference type="Pfam" id="PF09157"/>
    </source>
</evidence>
<feature type="domain" description="Pseudouridine synthase II N-terminal" evidence="6">
    <location>
        <begin position="36"/>
        <end position="183"/>
    </location>
</feature>
<dbReference type="EC" id="5.4.99.25" evidence="5"/>
<dbReference type="InterPro" id="IPR032819">
    <property type="entry name" value="TruB_C"/>
</dbReference>
<dbReference type="InterPro" id="IPR002501">
    <property type="entry name" value="PsdUridine_synth_N"/>
</dbReference>
<dbReference type="EMBL" id="JABBGA010000004">
    <property type="protein sequence ID" value="NML25401.1"/>
    <property type="molecule type" value="Genomic_DNA"/>
</dbReference>
<gene>
    <name evidence="5 9" type="primary">truB</name>
    <name evidence="9" type="ORF">HHL15_06585</name>
</gene>
<evidence type="ECO:0000256" key="3">
    <source>
        <dbReference type="ARBA" id="ARBA00022694"/>
    </source>
</evidence>
<dbReference type="SUPFAM" id="SSF55120">
    <property type="entry name" value="Pseudouridine synthase"/>
    <property type="match status" value="1"/>
</dbReference>
<feature type="domain" description="tRNA pseudouridylate synthase B C-terminal" evidence="8">
    <location>
        <begin position="184"/>
        <end position="241"/>
    </location>
</feature>
<evidence type="ECO:0000256" key="4">
    <source>
        <dbReference type="ARBA" id="ARBA00023235"/>
    </source>
</evidence>
<proteinExistence type="inferred from homology"/>
<feature type="active site" description="Nucleophile" evidence="5">
    <location>
        <position position="51"/>
    </location>
</feature>
<evidence type="ECO:0000313" key="10">
    <source>
        <dbReference type="Proteomes" id="UP000580043"/>
    </source>
</evidence>
<evidence type="ECO:0000313" key="9">
    <source>
        <dbReference type="EMBL" id="NML25401.1"/>
    </source>
</evidence>
<dbReference type="InterPro" id="IPR036974">
    <property type="entry name" value="PUA_sf"/>
</dbReference>
<keyword evidence="4 5" id="KW-0413">Isomerase</keyword>
<accession>A0A848G6Z8</accession>
<protein>
    <recommendedName>
        <fullName evidence="5">tRNA pseudouridine synthase B</fullName>
        <ecNumber evidence="5">5.4.99.25</ecNumber>
    </recommendedName>
    <alternativeName>
        <fullName evidence="5">tRNA pseudouridine(55) synthase</fullName>
        <shortName evidence="5">Psi55 synthase</shortName>
    </alternativeName>
    <alternativeName>
        <fullName evidence="5">tRNA pseudouridylate synthase</fullName>
    </alternativeName>
    <alternativeName>
        <fullName evidence="5">tRNA-uridine isomerase</fullName>
    </alternativeName>
</protein>
<dbReference type="GO" id="GO:0160148">
    <property type="term" value="F:tRNA pseudouridine(55) synthase activity"/>
    <property type="evidence" value="ECO:0007669"/>
    <property type="project" value="UniProtKB-EC"/>
</dbReference>
<dbReference type="FunFam" id="3.30.2350.10:FF:000011">
    <property type="entry name" value="tRNA pseudouridine synthase B"/>
    <property type="match status" value="1"/>
</dbReference>
<comment type="catalytic activity">
    <reaction evidence="1 5">
        <text>uridine(55) in tRNA = pseudouridine(55) in tRNA</text>
        <dbReference type="Rhea" id="RHEA:42532"/>
        <dbReference type="Rhea" id="RHEA-COMP:10101"/>
        <dbReference type="Rhea" id="RHEA-COMP:10102"/>
        <dbReference type="ChEBI" id="CHEBI:65314"/>
        <dbReference type="ChEBI" id="CHEBI:65315"/>
        <dbReference type="EC" id="5.4.99.25"/>
    </reaction>
</comment>
<dbReference type="Gene3D" id="3.30.2350.10">
    <property type="entry name" value="Pseudouridine synthase"/>
    <property type="match status" value="1"/>
</dbReference>
<dbReference type="Pfam" id="PF01509">
    <property type="entry name" value="TruB_N"/>
    <property type="match status" value="1"/>
</dbReference>
<organism evidence="9 10">
    <name type="scientific">Zoogloea dura</name>
    <dbReference type="NCBI Taxonomy" id="2728840"/>
    <lineage>
        <taxon>Bacteria</taxon>
        <taxon>Pseudomonadati</taxon>
        <taxon>Pseudomonadota</taxon>
        <taxon>Betaproteobacteria</taxon>
        <taxon>Rhodocyclales</taxon>
        <taxon>Zoogloeaceae</taxon>
        <taxon>Zoogloea</taxon>
    </lineage>
</organism>